<accession>A0ACB0IQ68</accession>
<evidence type="ECO:0000313" key="2">
    <source>
        <dbReference type="Proteomes" id="UP001177021"/>
    </source>
</evidence>
<sequence>MGAEDDFQWQQVRGRNRKGSDTKLFKHDIATSRRSNRDFNANLTSYFFTNFPESFGAKAMLNIFHYYGDIMEVIIPAKRDKKGNRFGFARFDLITDIRRFEYELDNIIIGRDKISVNLSRYNRDEGGRRNNNDKTERKEEGEASRRLKVSMDKEVRGHSNSHPAKNCHVDLAEANKPYVQAVRNGRKGRSEDGVGATVGGADKVNSKMIDASFLLGQEEGSGGPQNSTNIHQTNAGGVQRRLIQSEDLGLVVKPTSSNNSICGGKGEQKRGVYSDGPRRVYQKLNKSPFSKGKVLLSKQSIIPNKNSILRINPLPANMRKQNQIVKDLNLRVPLPSPSCSVAVSSSSIKGSSRRSVPREEGVTRNSPSRGDFNSITKVGERRGSNGAGCQSERVEFAQFIDAFEVVDIPLMGKKFTWFNSDGTVMSRLDRFLLSEGFMEKGNISNQWVDFFAFVKEKWDNMDIRGRKAFVIKEKLKKLKEYLKEWNREVFGFLDLKIDNTVKELNEVEELLANGTNVPNSINPNELVKQFWDQIQFKESILHQKSRTKWIQEGDSNTRFFHASIKSRHRRNQIANLKKGDVLIQGVAEIKEEVKDHFFRHFTEEWHSRPFLQGIDFNTLSSEDNSFLLEPFGEEEVRDTVWSCDGNKSPGPDGFNLNFLKACWPIVKEDVMAFVLEFQENACLPKAVTASFLTLIPKKDHPQNLFDYRPICLIGCLYKILSKLLANRLKKVLGKLISKCQSAFLPHRQILDGVVVLNEIIDLAKRRKDGCLLFKVDFERAYDTVSWSYLERMMFKMGFSDGWITWLRTCIFQSSMSILVNGSPTADFNVGRGLRQGDPLSPFLFLIVAEGLAGLMRKAVELGKFKGYSINDDIQFQILQFADDTILMGEGTWDNIRTIKILLRSFELVSGLKINFVKSKLYGLNVDTRLLEAGSSFLSCRSEVIPFKFLGIPVGANPRRRETWKPVVDAMNKRLNTWSCRLLSYGGRITLINSVLASLPLYYFSFFKAPCCILKQLVRIQRNFLWGGGEMDKKLCWVKWEQICLSKEKGGLGVKNLDLFNQALLSKWKWRFLSDDNALWTDLLRIRYGHLPTQILGRDMSLGDNKDLFPVLFAKEATQEAMVVERLFGNGSERIWSWQWTTPLSVCETRMLDDLKVLLADFSLQANVQDTWRWVPGNTGFFSVKSCYNWLLEQCQIEELSSNVLIAIKKLWRNDVPSKVNFFGWRLLLERLPTRMALHHRGILNNVHELSCVFCFLDNEDCNHLFFLCPFSKRIWEAIFKWIGKRFPPNNKGWNHFVLFGDMVKSKKGERVRHLIWLATSWNIWKLRNSVIFKGALPNALLLLDDIKFSSWVWFSSRYGRNSSLSFQEWCHDPLGCIQSF</sequence>
<reference evidence="1" key="1">
    <citation type="submission" date="2023-10" db="EMBL/GenBank/DDBJ databases">
        <authorList>
            <person name="Rodriguez Cubillos JULIANA M."/>
            <person name="De Vega J."/>
        </authorList>
    </citation>
    <scope>NUCLEOTIDE SEQUENCE</scope>
</reference>
<keyword evidence="2" id="KW-1185">Reference proteome</keyword>
<proteinExistence type="predicted"/>
<comment type="caution">
    <text evidence="1">The sequence shown here is derived from an EMBL/GenBank/DDBJ whole genome shotgun (WGS) entry which is preliminary data.</text>
</comment>
<dbReference type="EMBL" id="CASHSV030000002">
    <property type="protein sequence ID" value="CAJ2634604.1"/>
    <property type="molecule type" value="Genomic_DNA"/>
</dbReference>
<protein>
    <submittedName>
        <fullName evidence="1">Uncharacterized protein</fullName>
    </submittedName>
</protein>
<dbReference type="Proteomes" id="UP001177021">
    <property type="component" value="Unassembled WGS sequence"/>
</dbReference>
<evidence type="ECO:0000313" key="1">
    <source>
        <dbReference type="EMBL" id="CAJ2634604.1"/>
    </source>
</evidence>
<organism evidence="1 2">
    <name type="scientific">Trifolium pratense</name>
    <name type="common">Red clover</name>
    <dbReference type="NCBI Taxonomy" id="57577"/>
    <lineage>
        <taxon>Eukaryota</taxon>
        <taxon>Viridiplantae</taxon>
        <taxon>Streptophyta</taxon>
        <taxon>Embryophyta</taxon>
        <taxon>Tracheophyta</taxon>
        <taxon>Spermatophyta</taxon>
        <taxon>Magnoliopsida</taxon>
        <taxon>eudicotyledons</taxon>
        <taxon>Gunneridae</taxon>
        <taxon>Pentapetalae</taxon>
        <taxon>rosids</taxon>
        <taxon>fabids</taxon>
        <taxon>Fabales</taxon>
        <taxon>Fabaceae</taxon>
        <taxon>Papilionoideae</taxon>
        <taxon>50 kb inversion clade</taxon>
        <taxon>NPAAA clade</taxon>
        <taxon>Hologalegina</taxon>
        <taxon>IRL clade</taxon>
        <taxon>Trifolieae</taxon>
        <taxon>Trifolium</taxon>
    </lineage>
</organism>
<gene>
    <name evidence="1" type="ORF">MILVUS5_LOCUS5456</name>
</gene>
<name>A0ACB0IQ68_TRIPR</name>